<dbReference type="PANTHER" id="PTHR38448">
    <property type="entry name" value="REGULATORY PROTEIN YLBF-RELATED"/>
    <property type="match status" value="1"/>
</dbReference>
<reference evidence="2" key="1">
    <citation type="submission" date="2023-12" db="EMBL/GenBank/DDBJ databases">
        <title>Fervidustalea candida gen. nov., sp. nov., a novel member of the family Paenibacillaceae isolated from a geothermal area.</title>
        <authorList>
            <person name="Li W.-J."/>
            <person name="Jiao J.-Y."/>
            <person name="Chen Y."/>
        </authorList>
    </citation>
    <scope>NUCLEOTIDE SEQUENCE</scope>
    <source>
        <strain evidence="2">SYSU GA230002</strain>
    </source>
</reference>
<name>A0ABU5ZMY5_9BACL</name>
<dbReference type="InterPro" id="IPR016783">
    <property type="entry name" value="Biofilm_formation_YmcA"/>
</dbReference>
<dbReference type="PIRSF" id="PIRSF021287">
    <property type="entry name" value="Biofilm_formation_YmcA"/>
    <property type="match status" value="1"/>
</dbReference>
<keyword evidence="1" id="KW-0175">Coiled coil</keyword>
<dbReference type="Gene3D" id="1.20.1500.10">
    <property type="entry name" value="YheA/YmcA-like"/>
    <property type="match status" value="1"/>
</dbReference>
<evidence type="ECO:0000256" key="1">
    <source>
        <dbReference type="SAM" id="Coils"/>
    </source>
</evidence>
<comment type="caution">
    <text evidence="2">The sequence shown here is derived from an EMBL/GenBank/DDBJ whole genome shotgun (WGS) entry which is preliminary data.</text>
</comment>
<accession>A0ABU5ZMY5</accession>
<gene>
    <name evidence="2" type="ORF">VF724_13350</name>
</gene>
<dbReference type="EMBL" id="JAYJLD010000020">
    <property type="protein sequence ID" value="MEB3102651.1"/>
    <property type="molecule type" value="Genomic_DNA"/>
</dbReference>
<evidence type="ECO:0000313" key="3">
    <source>
        <dbReference type="Proteomes" id="UP001310386"/>
    </source>
</evidence>
<dbReference type="Proteomes" id="UP001310386">
    <property type="component" value="Unassembled WGS sequence"/>
</dbReference>
<dbReference type="InterPro" id="IPR010368">
    <property type="entry name" value="Com_YlbF"/>
</dbReference>
<dbReference type="PANTHER" id="PTHR38448:SF1">
    <property type="entry name" value="YLBF FAMILY REGULATOR"/>
    <property type="match status" value="1"/>
</dbReference>
<dbReference type="InterPro" id="IPR052767">
    <property type="entry name" value="Bact_com_dev_regulator"/>
</dbReference>
<dbReference type="SUPFAM" id="SSF158622">
    <property type="entry name" value="YheA/YmcA-like"/>
    <property type="match status" value="1"/>
</dbReference>
<keyword evidence="3" id="KW-1185">Reference proteome</keyword>
<organism evidence="2 3">
    <name type="scientific">Ferviditalea candida</name>
    <dbReference type="NCBI Taxonomy" id="3108399"/>
    <lineage>
        <taxon>Bacteria</taxon>
        <taxon>Bacillati</taxon>
        <taxon>Bacillota</taxon>
        <taxon>Bacilli</taxon>
        <taxon>Bacillales</taxon>
        <taxon>Paenibacillaceae</taxon>
        <taxon>Ferviditalea</taxon>
    </lineage>
</organism>
<evidence type="ECO:0000313" key="2">
    <source>
        <dbReference type="EMBL" id="MEB3102651.1"/>
    </source>
</evidence>
<dbReference type="Pfam" id="PF06133">
    <property type="entry name" value="Com_YlbF"/>
    <property type="match status" value="1"/>
</dbReference>
<feature type="coiled-coil region" evidence="1">
    <location>
        <begin position="72"/>
        <end position="99"/>
    </location>
</feature>
<protein>
    <submittedName>
        <fullName evidence="2">YlbF family regulator</fullName>
    </submittedName>
</protein>
<proteinExistence type="predicted"/>
<sequence length="143" mass="16310">MSHPLEEFSVRDLIVRDDILAKTKELADLLSTSDEVETYRKAEKLIQQNGQVQGLISSIKKKQKELVAFETTFKNAQMVEKIENEIKELEEELDRIPIVNQFRQTQDDINYLLQMVVSVIRDTLSEKIAVQAGTEAPPTSCSD</sequence>
<dbReference type="InterPro" id="IPR023378">
    <property type="entry name" value="YheA/YmcA-like_dom_sf"/>
</dbReference>